<evidence type="ECO:0000259" key="9">
    <source>
        <dbReference type="Pfam" id="PF02875"/>
    </source>
</evidence>
<dbReference type="InterPro" id="IPR036615">
    <property type="entry name" value="Mur_ligase_C_dom_sf"/>
</dbReference>
<keyword evidence="12" id="KW-1185">Reference proteome</keyword>
<keyword evidence="3 7" id="KW-0963">Cytoplasm</keyword>
<evidence type="ECO:0000256" key="4">
    <source>
        <dbReference type="ARBA" id="ARBA00022598"/>
    </source>
</evidence>
<keyword evidence="7 8" id="KW-0573">Peptidoglycan synthesis</keyword>
<dbReference type="HAMAP" id="MF_00639">
    <property type="entry name" value="MurD"/>
    <property type="match status" value="1"/>
</dbReference>
<dbReference type="Pfam" id="PF08245">
    <property type="entry name" value="Mur_ligase_M"/>
    <property type="match status" value="1"/>
</dbReference>
<dbReference type="SUPFAM" id="SSF51984">
    <property type="entry name" value="MurCD N-terminal domain"/>
    <property type="match status" value="1"/>
</dbReference>
<keyword evidence="5 7" id="KW-0547">Nucleotide-binding</keyword>
<dbReference type="SUPFAM" id="SSF53623">
    <property type="entry name" value="MurD-like peptide ligases, catalytic domain"/>
    <property type="match status" value="1"/>
</dbReference>
<dbReference type="InterPro" id="IPR036565">
    <property type="entry name" value="Mur-like_cat_sf"/>
</dbReference>
<name>A0A928YWN8_9GAMM</name>
<dbReference type="GO" id="GO:0005524">
    <property type="term" value="F:ATP binding"/>
    <property type="evidence" value="ECO:0007669"/>
    <property type="project" value="UniProtKB-UniRule"/>
</dbReference>
<dbReference type="NCBIfam" id="TIGR01087">
    <property type="entry name" value="murD"/>
    <property type="match status" value="1"/>
</dbReference>
<comment type="pathway">
    <text evidence="2 7 8">Cell wall biogenesis; peptidoglycan biosynthesis.</text>
</comment>
<evidence type="ECO:0000259" key="10">
    <source>
        <dbReference type="Pfam" id="PF08245"/>
    </source>
</evidence>
<keyword evidence="7 8" id="KW-0133">Cell shape</keyword>
<evidence type="ECO:0000256" key="1">
    <source>
        <dbReference type="ARBA" id="ARBA00004496"/>
    </source>
</evidence>
<evidence type="ECO:0000256" key="5">
    <source>
        <dbReference type="ARBA" id="ARBA00022741"/>
    </source>
</evidence>
<dbReference type="InterPro" id="IPR005762">
    <property type="entry name" value="MurD"/>
</dbReference>
<comment type="catalytic activity">
    <reaction evidence="7 8">
        <text>UDP-N-acetyl-alpha-D-muramoyl-L-alanine + D-glutamate + ATP = UDP-N-acetyl-alpha-D-muramoyl-L-alanyl-D-glutamate + ADP + phosphate + H(+)</text>
        <dbReference type="Rhea" id="RHEA:16429"/>
        <dbReference type="ChEBI" id="CHEBI:15378"/>
        <dbReference type="ChEBI" id="CHEBI:29986"/>
        <dbReference type="ChEBI" id="CHEBI:30616"/>
        <dbReference type="ChEBI" id="CHEBI:43474"/>
        <dbReference type="ChEBI" id="CHEBI:83898"/>
        <dbReference type="ChEBI" id="CHEBI:83900"/>
        <dbReference type="ChEBI" id="CHEBI:456216"/>
        <dbReference type="EC" id="6.3.2.9"/>
    </reaction>
</comment>
<dbReference type="GO" id="GO:0008764">
    <property type="term" value="F:UDP-N-acetylmuramoylalanine-D-glutamate ligase activity"/>
    <property type="evidence" value="ECO:0007669"/>
    <property type="project" value="UniProtKB-UniRule"/>
</dbReference>
<organism evidence="11 12">
    <name type="scientific">Cellvibrio polysaccharolyticus</name>
    <dbReference type="NCBI Taxonomy" id="2082724"/>
    <lineage>
        <taxon>Bacteria</taxon>
        <taxon>Pseudomonadati</taxon>
        <taxon>Pseudomonadota</taxon>
        <taxon>Gammaproteobacteria</taxon>
        <taxon>Cellvibrionales</taxon>
        <taxon>Cellvibrionaceae</taxon>
        <taxon>Cellvibrio</taxon>
    </lineage>
</organism>
<dbReference type="PANTHER" id="PTHR43692:SF1">
    <property type="entry name" value="UDP-N-ACETYLMURAMOYLALANINE--D-GLUTAMATE LIGASE"/>
    <property type="match status" value="1"/>
</dbReference>
<comment type="function">
    <text evidence="7 8">Cell wall formation. Catalyzes the addition of glutamate to the nucleotide precursor UDP-N-acetylmuramoyl-L-alanine (UMA).</text>
</comment>
<keyword evidence="4 7" id="KW-0436">Ligase</keyword>
<feature type="domain" description="Mur ligase C-terminal" evidence="9">
    <location>
        <begin position="305"/>
        <end position="420"/>
    </location>
</feature>
<dbReference type="PANTHER" id="PTHR43692">
    <property type="entry name" value="UDP-N-ACETYLMURAMOYLALANINE--D-GLUTAMATE LIGASE"/>
    <property type="match status" value="1"/>
</dbReference>
<dbReference type="EMBL" id="PRDL01000001">
    <property type="protein sequence ID" value="MBE8718408.1"/>
    <property type="molecule type" value="Genomic_DNA"/>
</dbReference>
<dbReference type="GO" id="GO:0071555">
    <property type="term" value="P:cell wall organization"/>
    <property type="evidence" value="ECO:0007669"/>
    <property type="project" value="UniProtKB-KW"/>
</dbReference>
<dbReference type="Gene3D" id="3.40.1190.10">
    <property type="entry name" value="Mur-like, catalytic domain"/>
    <property type="match status" value="1"/>
</dbReference>
<keyword evidence="6 7" id="KW-0067">ATP-binding</keyword>
<dbReference type="EC" id="6.3.2.9" evidence="7 8"/>
<evidence type="ECO:0000256" key="7">
    <source>
        <dbReference type="HAMAP-Rule" id="MF_00639"/>
    </source>
</evidence>
<dbReference type="Gene3D" id="3.90.190.20">
    <property type="entry name" value="Mur ligase, C-terminal domain"/>
    <property type="match status" value="1"/>
</dbReference>
<dbReference type="GO" id="GO:0005737">
    <property type="term" value="C:cytoplasm"/>
    <property type="evidence" value="ECO:0007669"/>
    <property type="project" value="UniProtKB-SubCell"/>
</dbReference>
<protein>
    <recommendedName>
        <fullName evidence="7 8">UDP-N-acetylmuramoylalanine--D-glutamate ligase</fullName>
        <ecNumber evidence="7 8">6.3.2.9</ecNumber>
    </recommendedName>
    <alternativeName>
        <fullName evidence="7">D-glutamic acid-adding enzyme</fullName>
    </alternativeName>
    <alternativeName>
        <fullName evidence="7">UDP-N-acetylmuramoyl-L-alanyl-D-glutamate synthetase</fullName>
    </alternativeName>
</protein>
<dbReference type="GO" id="GO:0009252">
    <property type="term" value="P:peptidoglycan biosynthetic process"/>
    <property type="evidence" value="ECO:0007669"/>
    <property type="project" value="UniProtKB-UniRule"/>
</dbReference>
<gene>
    <name evidence="7" type="primary">murD</name>
    <name evidence="11" type="ORF">C4F51_14525</name>
</gene>
<evidence type="ECO:0000313" key="12">
    <source>
        <dbReference type="Proteomes" id="UP000652567"/>
    </source>
</evidence>
<dbReference type="AlphaFoldDB" id="A0A928YWN8"/>
<dbReference type="InterPro" id="IPR013221">
    <property type="entry name" value="Mur_ligase_cen"/>
</dbReference>
<dbReference type="Proteomes" id="UP000652567">
    <property type="component" value="Unassembled WGS sequence"/>
</dbReference>
<sequence length="445" mass="47167">MIATSKLKAIIGTGITGLSVARFLARQQQPFIFLDTRDNPPNLDAIRQEFPQVAIETGALNKETLLLADEIIVSPGLSIADPAIQAAVAAGIPVVGDIELFLRDARAPVIAITGSNAKSTVTTLVGEMAKTAGIRVAVGGNLGTPALELLDDAVELYVMELSSFQLETVTKVNAKVATILNISEDHLDRYADMRAYHAAKLKVYWGAETVVYNRKDILTQPPLARDARPITFGGPAEFHHFGVLNQNNESWLAWQFQALLPVSALKLAGGHNVDNALAALALGQAAGIPMDAMLKTLKTFKGLPHRCEWVATKNDIDFYNDSKGTNVGATVAALKGLARSPASLVLIAGGDGKGAAFNDLVPAVRDTVSHAVLIGRDAKKMADTLQGKVAIAFATDMQDAVQQAFALASPGDAVLLSPACASLDMFRNYADRGQQFCNAVEALTS</sequence>
<feature type="binding site" evidence="7">
    <location>
        <begin position="114"/>
        <end position="120"/>
    </location>
    <ligand>
        <name>ATP</name>
        <dbReference type="ChEBI" id="CHEBI:30616"/>
    </ligand>
</feature>
<keyword evidence="7 8" id="KW-0132">Cell division</keyword>
<proteinExistence type="inferred from homology"/>
<evidence type="ECO:0000256" key="2">
    <source>
        <dbReference type="ARBA" id="ARBA00004752"/>
    </source>
</evidence>
<comment type="similarity">
    <text evidence="7">Belongs to the MurCDEF family.</text>
</comment>
<dbReference type="GO" id="GO:0008360">
    <property type="term" value="P:regulation of cell shape"/>
    <property type="evidence" value="ECO:0007669"/>
    <property type="project" value="UniProtKB-KW"/>
</dbReference>
<evidence type="ECO:0000256" key="8">
    <source>
        <dbReference type="RuleBase" id="RU003664"/>
    </source>
</evidence>
<dbReference type="GO" id="GO:0051301">
    <property type="term" value="P:cell division"/>
    <property type="evidence" value="ECO:0007669"/>
    <property type="project" value="UniProtKB-KW"/>
</dbReference>
<dbReference type="Pfam" id="PF21799">
    <property type="entry name" value="MurD-like_N"/>
    <property type="match status" value="1"/>
</dbReference>
<evidence type="ECO:0000313" key="11">
    <source>
        <dbReference type="EMBL" id="MBE8718408.1"/>
    </source>
</evidence>
<evidence type="ECO:0000256" key="6">
    <source>
        <dbReference type="ARBA" id="ARBA00022840"/>
    </source>
</evidence>
<dbReference type="Gene3D" id="3.40.50.720">
    <property type="entry name" value="NAD(P)-binding Rossmann-like Domain"/>
    <property type="match status" value="1"/>
</dbReference>
<comment type="subcellular location">
    <subcellularLocation>
        <location evidence="1 7 8">Cytoplasm</location>
    </subcellularLocation>
</comment>
<dbReference type="SUPFAM" id="SSF53244">
    <property type="entry name" value="MurD-like peptide ligases, peptide-binding domain"/>
    <property type="match status" value="1"/>
</dbReference>
<evidence type="ECO:0000256" key="3">
    <source>
        <dbReference type="ARBA" id="ARBA00022490"/>
    </source>
</evidence>
<dbReference type="InterPro" id="IPR004101">
    <property type="entry name" value="Mur_ligase_C"/>
</dbReference>
<accession>A0A928YWN8</accession>
<keyword evidence="7 8" id="KW-0961">Cell wall biogenesis/degradation</keyword>
<dbReference type="Pfam" id="PF02875">
    <property type="entry name" value="Mur_ligase_C"/>
    <property type="match status" value="1"/>
</dbReference>
<reference evidence="11" key="1">
    <citation type="submission" date="2018-07" db="EMBL/GenBank/DDBJ databases">
        <title>Genome assembly of strain Ka43.</title>
        <authorList>
            <person name="Kukolya J."/>
            <person name="Nagy I."/>
            <person name="Horvath B."/>
            <person name="Toth A."/>
        </authorList>
    </citation>
    <scope>NUCLEOTIDE SEQUENCE</scope>
    <source>
        <strain evidence="11">KB43</strain>
    </source>
</reference>
<feature type="domain" description="Mur ligase central" evidence="10">
    <location>
        <begin position="112"/>
        <end position="282"/>
    </location>
</feature>
<keyword evidence="7 8" id="KW-0131">Cell cycle</keyword>
<comment type="caution">
    <text evidence="11">The sequence shown here is derived from an EMBL/GenBank/DDBJ whole genome shotgun (WGS) entry which is preliminary data.</text>
</comment>